<dbReference type="SUPFAM" id="SSF48484">
    <property type="entry name" value="Lipoxigenase"/>
    <property type="match status" value="1"/>
</dbReference>
<dbReference type="AlphaFoldDB" id="A0A7D9LW51"/>
<organism evidence="1 2">
    <name type="scientific">Paramuricea clavata</name>
    <name type="common">Red gorgonian</name>
    <name type="synonym">Violescent sea-whip</name>
    <dbReference type="NCBI Taxonomy" id="317549"/>
    <lineage>
        <taxon>Eukaryota</taxon>
        <taxon>Metazoa</taxon>
        <taxon>Cnidaria</taxon>
        <taxon>Anthozoa</taxon>
        <taxon>Octocorallia</taxon>
        <taxon>Malacalcyonacea</taxon>
        <taxon>Plexauridae</taxon>
        <taxon>Paramuricea</taxon>
    </lineage>
</organism>
<sequence>KRGVMNVNGTLPYFPYRDDGLLIWNKVGKLAKEYVNLYYTKAPEIDISVKFESLKIPLISAPISIITDIELQSFALQLNVTNIGPIPCGRFKDFPWAITTHEQLVDIVKRILFIPIQHSAINYPVSYYGASTANMPTKLYYPDTQDFSIHNLPIYNIAS</sequence>
<evidence type="ECO:0000313" key="2">
    <source>
        <dbReference type="Proteomes" id="UP001152795"/>
    </source>
</evidence>
<dbReference type="PROSITE" id="PS51393">
    <property type="entry name" value="LIPOXYGENASE_3"/>
    <property type="match status" value="1"/>
</dbReference>
<feature type="non-terminal residue" evidence="1">
    <location>
        <position position="159"/>
    </location>
</feature>
<dbReference type="PANTHER" id="PTHR11771">
    <property type="entry name" value="LIPOXYGENASE"/>
    <property type="match status" value="1"/>
</dbReference>
<reference evidence="1" key="1">
    <citation type="submission" date="2020-04" db="EMBL/GenBank/DDBJ databases">
        <authorList>
            <person name="Alioto T."/>
            <person name="Alioto T."/>
            <person name="Gomez Garrido J."/>
        </authorList>
    </citation>
    <scope>NUCLEOTIDE SEQUENCE</scope>
    <source>
        <strain evidence="1">A484AB</strain>
    </source>
</reference>
<dbReference type="GO" id="GO:0034440">
    <property type="term" value="P:lipid oxidation"/>
    <property type="evidence" value="ECO:0007669"/>
    <property type="project" value="InterPro"/>
</dbReference>
<dbReference type="Gene3D" id="1.20.245.10">
    <property type="entry name" value="Lipoxygenase-1, Domain 5"/>
    <property type="match status" value="1"/>
</dbReference>
<gene>
    <name evidence="1" type="ORF">PACLA_8A049795</name>
</gene>
<comment type="caution">
    <text evidence="1">The sequence shown here is derived from an EMBL/GenBank/DDBJ whole genome shotgun (WGS) entry which is preliminary data.</text>
</comment>
<dbReference type="InterPro" id="IPR036226">
    <property type="entry name" value="LipOase_C_sf"/>
</dbReference>
<dbReference type="OrthoDB" id="407298at2759"/>
<dbReference type="GO" id="GO:0016702">
    <property type="term" value="F:oxidoreductase activity, acting on single donors with incorporation of molecular oxygen, incorporation of two atoms of oxygen"/>
    <property type="evidence" value="ECO:0007669"/>
    <property type="project" value="InterPro"/>
</dbReference>
<keyword evidence="2" id="KW-1185">Reference proteome</keyword>
<evidence type="ECO:0000313" key="1">
    <source>
        <dbReference type="EMBL" id="CAB4039379.1"/>
    </source>
</evidence>
<dbReference type="Proteomes" id="UP001152795">
    <property type="component" value="Unassembled WGS sequence"/>
</dbReference>
<dbReference type="EMBL" id="CACRXK020025307">
    <property type="protein sequence ID" value="CAB4039379.1"/>
    <property type="molecule type" value="Genomic_DNA"/>
</dbReference>
<protein>
    <submittedName>
        <fullName evidence="1">Arachidonate 5-lipoxygenase-like</fullName>
    </submittedName>
</protein>
<name>A0A7D9LW51_PARCT</name>
<dbReference type="GO" id="GO:0046872">
    <property type="term" value="F:metal ion binding"/>
    <property type="evidence" value="ECO:0007669"/>
    <property type="project" value="InterPro"/>
</dbReference>
<dbReference type="InterPro" id="IPR000907">
    <property type="entry name" value="LipOase"/>
</dbReference>
<accession>A0A7D9LW51</accession>
<feature type="non-terminal residue" evidence="1">
    <location>
        <position position="1"/>
    </location>
</feature>
<proteinExistence type="predicted"/>
<dbReference type="InterPro" id="IPR013819">
    <property type="entry name" value="LipOase_C"/>
</dbReference>